<name>A0ABQ9XW23_9EUKA</name>
<evidence type="ECO:0000313" key="2">
    <source>
        <dbReference type="Proteomes" id="UP001281761"/>
    </source>
</evidence>
<dbReference type="EMBL" id="JARBJD010000064">
    <property type="protein sequence ID" value="KAK2955672.1"/>
    <property type="molecule type" value="Genomic_DNA"/>
</dbReference>
<comment type="caution">
    <text evidence="1">The sequence shown here is derived from an EMBL/GenBank/DDBJ whole genome shotgun (WGS) entry which is preliminary data.</text>
</comment>
<gene>
    <name evidence="1" type="ORF">BLNAU_9362</name>
</gene>
<proteinExistence type="predicted"/>
<protein>
    <submittedName>
        <fullName evidence="1">Uncharacterized protein</fullName>
    </submittedName>
</protein>
<keyword evidence="2" id="KW-1185">Reference proteome</keyword>
<reference evidence="1 2" key="1">
    <citation type="journal article" date="2022" name="bioRxiv">
        <title>Genomics of Preaxostyla Flagellates Illuminates Evolutionary Transitions and the Path Towards Mitochondrial Loss.</title>
        <authorList>
            <person name="Novak L.V.F."/>
            <person name="Treitli S.C."/>
            <person name="Pyrih J."/>
            <person name="Halakuc P."/>
            <person name="Pipaliya S.V."/>
            <person name="Vacek V."/>
            <person name="Brzon O."/>
            <person name="Soukal P."/>
            <person name="Eme L."/>
            <person name="Dacks J.B."/>
            <person name="Karnkowska A."/>
            <person name="Elias M."/>
            <person name="Hampl V."/>
        </authorList>
    </citation>
    <scope>NUCLEOTIDE SEQUENCE [LARGE SCALE GENOMIC DNA]</scope>
    <source>
        <strain evidence="1">NAU3</strain>
        <tissue evidence="1">Gut</tissue>
    </source>
</reference>
<evidence type="ECO:0000313" key="1">
    <source>
        <dbReference type="EMBL" id="KAK2955672.1"/>
    </source>
</evidence>
<organism evidence="1 2">
    <name type="scientific">Blattamonas nauphoetae</name>
    <dbReference type="NCBI Taxonomy" id="2049346"/>
    <lineage>
        <taxon>Eukaryota</taxon>
        <taxon>Metamonada</taxon>
        <taxon>Preaxostyla</taxon>
        <taxon>Oxymonadida</taxon>
        <taxon>Blattamonas</taxon>
    </lineage>
</organism>
<sequence length="199" mass="21727">MGILIDSLIKSDLGGELVNTVVSEFSDRPGRLVLFLNSSQDTMKITDGSTGWNQHRHNKPALRVGTSRGRECGPDKLIHRSTLLPRKRLLPFFVPSLALEAHLPQLAIGIETVSRDITKPGHSAKTRKILKQNGIDGGERSDCDCVSEAENLLQVIQNEDLHVTATADSNPSLLLALSIFMSRGYTDPASNVMRMDDAG</sequence>
<accession>A0ABQ9XW23</accession>
<dbReference type="Proteomes" id="UP001281761">
    <property type="component" value="Unassembled WGS sequence"/>
</dbReference>